<feature type="chain" id="PRO_5042154369" description="TGF-beta family profile domain-containing protein" evidence="7">
    <location>
        <begin position="21"/>
        <end position="574"/>
    </location>
</feature>
<evidence type="ECO:0000313" key="9">
    <source>
        <dbReference type="EMBL" id="KAK1805976.1"/>
    </source>
</evidence>
<accession>A0AAD8ZW64</accession>
<dbReference type="EMBL" id="JAROKS010000002">
    <property type="protein sequence ID" value="KAK1805976.1"/>
    <property type="molecule type" value="Genomic_DNA"/>
</dbReference>
<evidence type="ECO:0000256" key="3">
    <source>
        <dbReference type="ARBA" id="ARBA00022729"/>
    </source>
</evidence>
<name>A0AAD8ZW64_9TELE</name>
<reference evidence="9" key="1">
    <citation type="submission" date="2023-03" db="EMBL/GenBank/DDBJ databases">
        <title>Electrophorus voltai genome.</title>
        <authorList>
            <person name="Bian C."/>
        </authorList>
    </citation>
    <scope>NUCLEOTIDE SEQUENCE</scope>
    <source>
        <strain evidence="9">CB-2022</strain>
        <tissue evidence="9">Muscle</tissue>
    </source>
</reference>
<dbReference type="Pfam" id="PF00019">
    <property type="entry name" value="TGF_beta"/>
    <property type="match status" value="1"/>
</dbReference>
<evidence type="ECO:0000256" key="4">
    <source>
        <dbReference type="ARBA" id="ARBA00022782"/>
    </source>
</evidence>
<feature type="signal peptide" evidence="7">
    <location>
        <begin position="1"/>
        <end position="20"/>
    </location>
</feature>
<keyword evidence="4" id="KW-0221">Differentiation</keyword>
<dbReference type="InterPro" id="IPR006799">
    <property type="entry name" value="AMH_N"/>
</dbReference>
<proteinExistence type="inferred from homology"/>
<evidence type="ECO:0000256" key="6">
    <source>
        <dbReference type="SAM" id="MobiDB-lite"/>
    </source>
</evidence>
<dbReference type="InterPro" id="IPR001839">
    <property type="entry name" value="TGF-b_C"/>
</dbReference>
<gene>
    <name evidence="9" type="ORF">P4O66_013026</name>
</gene>
<dbReference type="Pfam" id="PF04709">
    <property type="entry name" value="AMH_N"/>
    <property type="match status" value="2"/>
</dbReference>
<evidence type="ECO:0000256" key="7">
    <source>
        <dbReference type="SAM" id="SignalP"/>
    </source>
</evidence>
<evidence type="ECO:0000256" key="5">
    <source>
        <dbReference type="RuleBase" id="RU000354"/>
    </source>
</evidence>
<dbReference type="PANTHER" id="PTHR15009">
    <property type="entry name" value="MUELLERIAN-INHIBITING FACTOR"/>
    <property type="match status" value="1"/>
</dbReference>
<comment type="caution">
    <text evidence="9">The sequence shown here is derived from an EMBL/GenBank/DDBJ whole genome shotgun (WGS) entry which is preliminary data.</text>
</comment>
<keyword evidence="5" id="KW-0339">Growth factor</keyword>
<keyword evidence="3 7" id="KW-0732">Signal</keyword>
<organism evidence="9 10">
    <name type="scientific">Electrophorus voltai</name>
    <dbReference type="NCBI Taxonomy" id="2609070"/>
    <lineage>
        <taxon>Eukaryota</taxon>
        <taxon>Metazoa</taxon>
        <taxon>Chordata</taxon>
        <taxon>Craniata</taxon>
        <taxon>Vertebrata</taxon>
        <taxon>Euteleostomi</taxon>
        <taxon>Actinopterygii</taxon>
        <taxon>Neopterygii</taxon>
        <taxon>Teleostei</taxon>
        <taxon>Ostariophysi</taxon>
        <taxon>Gymnotiformes</taxon>
        <taxon>Gymnotoidei</taxon>
        <taxon>Gymnotidae</taxon>
        <taxon>Electrophorus</taxon>
    </lineage>
</organism>
<evidence type="ECO:0000256" key="2">
    <source>
        <dbReference type="ARBA" id="ARBA00022525"/>
    </source>
</evidence>
<keyword evidence="2" id="KW-0964">Secreted</keyword>
<dbReference type="InterPro" id="IPR029034">
    <property type="entry name" value="Cystine-knot_cytokine"/>
</dbReference>
<protein>
    <recommendedName>
        <fullName evidence="8">TGF-beta family profile domain-containing protein</fullName>
    </recommendedName>
</protein>
<evidence type="ECO:0000256" key="1">
    <source>
        <dbReference type="ARBA" id="ARBA00004613"/>
    </source>
</evidence>
<dbReference type="AlphaFoldDB" id="A0AAD8ZW64"/>
<comment type="similarity">
    <text evidence="5">Belongs to the TGF-beta family.</text>
</comment>
<dbReference type="SMART" id="SM00204">
    <property type="entry name" value="TGFB"/>
    <property type="match status" value="1"/>
</dbReference>
<dbReference type="PROSITE" id="PS51362">
    <property type="entry name" value="TGF_BETA_2"/>
    <property type="match status" value="1"/>
</dbReference>
<dbReference type="SUPFAM" id="SSF57501">
    <property type="entry name" value="Cystine-knot cytokines"/>
    <property type="match status" value="1"/>
</dbReference>
<dbReference type="Proteomes" id="UP001239994">
    <property type="component" value="Unassembled WGS sequence"/>
</dbReference>
<feature type="domain" description="TGF-beta family profile" evidence="8">
    <location>
        <begin position="464"/>
        <end position="574"/>
    </location>
</feature>
<dbReference type="CDD" id="cd13757">
    <property type="entry name" value="TGF_beta_AMH"/>
    <property type="match status" value="1"/>
</dbReference>
<dbReference type="GO" id="GO:0008406">
    <property type="term" value="P:gonad development"/>
    <property type="evidence" value="ECO:0007669"/>
    <property type="project" value="InterPro"/>
</dbReference>
<evidence type="ECO:0000313" key="10">
    <source>
        <dbReference type="Proteomes" id="UP001239994"/>
    </source>
</evidence>
<dbReference type="Gene3D" id="2.10.90.10">
    <property type="entry name" value="Cystine-knot cytokines"/>
    <property type="match status" value="1"/>
</dbReference>
<sequence>MDEQTGLWLLLLLQVTVVSGALSTAERELDANPDLLPAQLRPAHSGENGGEGESNKGHVPYGRPPASVLAPLQCLMGDALCLNEQQHHTDALGDFLLALRDARSKEPEPGKEEFSQFGMCSHFDGVQRSQFPSLFMLSKKEHKENRRLGFLHTKKEHWEVDEDGDFTLTLHLAKHHKDYQATLDSTLLLFFVGRINVGEFNLKFSSPALQPNKQTVCVSTSAQFLVLTGGQATGFSHDHVKLKIVVEPQNGNEQKMGLSELQTFMVRKNSFKMDYFFSNTSLCFRTPHEQRLSHDLLPTFRTFHFLSELQKFLNEVLAQRNPPRPQDVSTPAAWGVLHSLPPLTLGASTSESLLHELVNSSGPTMFSFPQQGVGLWTHRVELDLSLSLLSLLRLRLDEALAQVRLEKAERSVTDRLQTLTKLTAFPDNRGGAETGLGNPSEVPYRALLLLKALQAVLGTWAVERAQRAARAGQDAPTGPSQCRLQSLTVNLERYFLEPRMANINNCEGACGFPLINENNHAMLLNAQVQSGQPLSRRLCCVPVDYEDLCVIELDSEGTLITYKTNMVAKRCGCR</sequence>
<comment type="subcellular location">
    <subcellularLocation>
        <location evidence="1">Secreted</location>
    </subcellularLocation>
</comment>
<dbReference type="GO" id="GO:0005576">
    <property type="term" value="C:extracellular region"/>
    <property type="evidence" value="ECO:0007669"/>
    <property type="project" value="UniProtKB-SubCell"/>
</dbReference>
<feature type="region of interest" description="Disordered" evidence="6">
    <location>
        <begin position="33"/>
        <end position="60"/>
    </location>
</feature>
<dbReference type="GO" id="GO:0030154">
    <property type="term" value="P:cell differentiation"/>
    <property type="evidence" value="ECO:0007669"/>
    <property type="project" value="UniProtKB-KW"/>
</dbReference>
<keyword evidence="10" id="KW-1185">Reference proteome</keyword>
<dbReference type="PANTHER" id="PTHR15009:SF4">
    <property type="entry name" value="MUELLERIAN-INHIBITING FACTOR"/>
    <property type="match status" value="1"/>
</dbReference>
<dbReference type="InterPro" id="IPR021203">
    <property type="entry name" value="Muellerian-inhibiting_factor"/>
</dbReference>
<dbReference type="GO" id="GO:0008083">
    <property type="term" value="F:growth factor activity"/>
    <property type="evidence" value="ECO:0007669"/>
    <property type="project" value="UniProtKB-KW"/>
</dbReference>
<evidence type="ECO:0000259" key="8">
    <source>
        <dbReference type="PROSITE" id="PS51362"/>
    </source>
</evidence>